<dbReference type="Ensembl" id="ENSACLT00000076506.1">
    <property type="protein sequence ID" value="ENSACLP00000081862.1"/>
    <property type="gene ID" value="ENSACLG00000039004.1"/>
</dbReference>
<evidence type="ECO:0000256" key="2">
    <source>
        <dbReference type="SAM" id="SignalP"/>
    </source>
</evidence>
<reference evidence="4" key="2">
    <citation type="submission" date="2025-08" db="UniProtKB">
        <authorList>
            <consortium name="Ensembl"/>
        </authorList>
    </citation>
    <scope>IDENTIFICATION</scope>
</reference>
<dbReference type="AlphaFoldDB" id="A0AAX7VL77"/>
<dbReference type="InterPro" id="IPR001304">
    <property type="entry name" value="C-type_lectin-like"/>
</dbReference>
<feature type="signal peptide" evidence="2">
    <location>
        <begin position="1"/>
        <end position="27"/>
    </location>
</feature>
<organism evidence="4 5">
    <name type="scientific">Astatotilapia calliptera</name>
    <name type="common">Eastern happy</name>
    <name type="synonym">Chromis callipterus</name>
    <dbReference type="NCBI Taxonomy" id="8154"/>
    <lineage>
        <taxon>Eukaryota</taxon>
        <taxon>Metazoa</taxon>
        <taxon>Chordata</taxon>
        <taxon>Craniata</taxon>
        <taxon>Vertebrata</taxon>
        <taxon>Euteleostomi</taxon>
        <taxon>Actinopterygii</taxon>
        <taxon>Neopterygii</taxon>
        <taxon>Teleostei</taxon>
        <taxon>Neoteleostei</taxon>
        <taxon>Acanthomorphata</taxon>
        <taxon>Ovalentaria</taxon>
        <taxon>Cichlomorphae</taxon>
        <taxon>Cichliformes</taxon>
        <taxon>Cichlidae</taxon>
        <taxon>African cichlids</taxon>
        <taxon>Pseudocrenilabrinae</taxon>
        <taxon>Haplochromini</taxon>
        <taxon>Astatotilapia</taxon>
    </lineage>
</organism>
<dbReference type="InterPro" id="IPR018378">
    <property type="entry name" value="C-type_lectin_CS"/>
</dbReference>
<keyword evidence="5" id="KW-1185">Reference proteome</keyword>
<dbReference type="PROSITE" id="PS50041">
    <property type="entry name" value="C_TYPE_LECTIN_2"/>
    <property type="match status" value="3"/>
</dbReference>
<name>A0AAX7VL77_ASTCA</name>
<feature type="domain" description="C-type lectin" evidence="3">
    <location>
        <begin position="255"/>
        <end position="364"/>
    </location>
</feature>
<accession>A0AAX7VL77</accession>
<dbReference type="InterPro" id="IPR016186">
    <property type="entry name" value="C-type_lectin-like/link_sf"/>
</dbReference>
<keyword evidence="2" id="KW-0732">Signal</keyword>
<evidence type="ECO:0000313" key="5">
    <source>
        <dbReference type="Proteomes" id="UP000265100"/>
    </source>
</evidence>
<evidence type="ECO:0000256" key="1">
    <source>
        <dbReference type="ARBA" id="ARBA00023157"/>
    </source>
</evidence>
<feature type="domain" description="C-type lectin" evidence="3">
    <location>
        <begin position="30"/>
        <end position="142"/>
    </location>
</feature>
<dbReference type="Pfam" id="PF00059">
    <property type="entry name" value="Lectin_C"/>
    <property type="match status" value="3"/>
</dbReference>
<dbReference type="InterPro" id="IPR016187">
    <property type="entry name" value="CTDL_fold"/>
</dbReference>
<feature type="domain" description="C-type lectin" evidence="3">
    <location>
        <begin position="142"/>
        <end position="245"/>
    </location>
</feature>
<dbReference type="Proteomes" id="UP000265100">
    <property type="component" value="Chromosome 17"/>
</dbReference>
<evidence type="ECO:0000259" key="3">
    <source>
        <dbReference type="PROSITE" id="PS50041"/>
    </source>
</evidence>
<dbReference type="PANTHER" id="PTHR45784">
    <property type="entry name" value="C-TYPE LECTIN DOMAIN FAMILY 20 MEMBER A-RELATED"/>
    <property type="match status" value="1"/>
</dbReference>
<dbReference type="SMART" id="SM00034">
    <property type="entry name" value="CLECT"/>
    <property type="match status" value="3"/>
</dbReference>
<reference evidence="4" key="3">
    <citation type="submission" date="2025-09" db="UniProtKB">
        <authorList>
            <consortium name="Ensembl"/>
        </authorList>
    </citation>
    <scope>IDENTIFICATION</scope>
</reference>
<dbReference type="GeneTree" id="ENSGT00940000163911"/>
<keyword evidence="1" id="KW-1015">Disulfide bond</keyword>
<feature type="chain" id="PRO_5044295611" description="C-type lectin domain-containing protein" evidence="2">
    <location>
        <begin position="28"/>
        <end position="373"/>
    </location>
</feature>
<dbReference type="CDD" id="cd00037">
    <property type="entry name" value="CLECT"/>
    <property type="match status" value="1"/>
</dbReference>
<dbReference type="SUPFAM" id="SSF56436">
    <property type="entry name" value="C-type lectin-like"/>
    <property type="match status" value="3"/>
</dbReference>
<sequence length="373" mass="43112">MSLSLSVLMMTSVLLVLSLGLFDFTVGSHLRRVSFFLSKDDDKMNWMDSLNKCKSNESSLVTVYHQEDLGALLKNVPGEEGVQFWSGLRKNQSSVTTWSDGNSLAFNNSQVTSIGDDQICEAMTNITWKAFNCSDRKPFMCYKDNNYILIDKEKDWCQALQYCRRHYTDLVSISNETQNNDVSEKGKNKTFWIGLQHDQWTWVDGSCSTYRNWPKNNNNNPECATFDLNNLHKVQCAIDGGIFCTKGNMRIKVIKNKSTWEGALDYCEENHNGLLWIEDEEDQKAVEQWLNHTEVEGPFWIGLRQSTLFGFWIWKDRTVGYSKWKNGKIPAMPMSNHCGVIDKTSALGQWSDEDCWREHHFLCEEEIAFMNKK</sequence>
<proteinExistence type="predicted"/>
<dbReference type="PROSITE" id="PS00615">
    <property type="entry name" value="C_TYPE_LECTIN_1"/>
    <property type="match status" value="1"/>
</dbReference>
<evidence type="ECO:0000313" key="4">
    <source>
        <dbReference type="Ensembl" id="ENSACLP00000081862.1"/>
    </source>
</evidence>
<reference evidence="4" key="1">
    <citation type="submission" date="2018-05" db="EMBL/GenBank/DDBJ databases">
        <authorList>
            <person name="Datahose"/>
        </authorList>
    </citation>
    <scope>NUCLEOTIDE SEQUENCE</scope>
</reference>
<protein>
    <recommendedName>
        <fullName evidence="3">C-type lectin domain-containing protein</fullName>
    </recommendedName>
</protein>
<dbReference type="Gene3D" id="3.10.100.10">
    <property type="entry name" value="Mannose-Binding Protein A, subunit A"/>
    <property type="match status" value="3"/>
</dbReference>
<dbReference type="PANTHER" id="PTHR45784:SF3">
    <property type="entry name" value="C-TYPE LECTIN DOMAIN FAMILY 4 MEMBER K-LIKE-RELATED"/>
    <property type="match status" value="1"/>
</dbReference>